<reference evidence="1 2" key="1">
    <citation type="submission" date="2021-02" db="EMBL/GenBank/DDBJ databases">
        <authorList>
            <person name="Han P."/>
        </authorList>
    </citation>
    <scope>NUCLEOTIDE SEQUENCE [LARGE SCALE GENOMIC DNA]</scope>
    <source>
        <strain evidence="1">Candidatus Nitrospira sp. ZN2</strain>
    </source>
</reference>
<name>A0ABM8RYQ3_9BACT</name>
<keyword evidence="2" id="KW-1185">Reference proteome</keyword>
<comment type="caution">
    <text evidence="1">The sequence shown here is derived from an EMBL/GenBank/DDBJ whole genome shotgun (WGS) entry which is preliminary data.</text>
</comment>
<sequence>MTGSENITVSDAQTVGWELTQRTPDNQLDTWQRLFYQLAQALPANFDCARRLSAMNDVFFLLRRFPCSNVELSVPVTTEEAVRLMMPGIQLGYDNLLRLQSLLYEVANELGDHPATMPLYALWDALDSRSYELIREVTFGKEGEEGGVW</sequence>
<organism evidence="1 2">
    <name type="scientific">Nitrospira defluvii</name>
    <dbReference type="NCBI Taxonomy" id="330214"/>
    <lineage>
        <taxon>Bacteria</taxon>
        <taxon>Pseudomonadati</taxon>
        <taxon>Nitrospirota</taxon>
        <taxon>Nitrospiria</taxon>
        <taxon>Nitrospirales</taxon>
        <taxon>Nitrospiraceae</taxon>
        <taxon>Nitrospira</taxon>
    </lineage>
</organism>
<dbReference type="EMBL" id="CAJNBJ010000017">
    <property type="protein sequence ID" value="CAE6778717.1"/>
    <property type="molecule type" value="Genomic_DNA"/>
</dbReference>
<evidence type="ECO:0000313" key="2">
    <source>
        <dbReference type="Proteomes" id="UP000675880"/>
    </source>
</evidence>
<gene>
    <name evidence="1" type="ORF">NSPZN2_40648</name>
</gene>
<proteinExistence type="predicted"/>
<protein>
    <submittedName>
        <fullName evidence="1">Uncharacterized protein</fullName>
    </submittedName>
</protein>
<evidence type="ECO:0000313" key="1">
    <source>
        <dbReference type="EMBL" id="CAE6778717.1"/>
    </source>
</evidence>
<dbReference type="RefSeq" id="WP_213043442.1">
    <property type="nucleotide sequence ID" value="NZ_CAJNBJ010000017.1"/>
</dbReference>
<dbReference type="Proteomes" id="UP000675880">
    <property type="component" value="Unassembled WGS sequence"/>
</dbReference>
<accession>A0ABM8RYQ3</accession>